<organism evidence="1">
    <name type="scientific">Brassica cretica</name>
    <name type="common">Mustard</name>
    <dbReference type="NCBI Taxonomy" id="69181"/>
    <lineage>
        <taxon>Eukaryota</taxon>
        <taxon>Viridiplantae</taxon>
        <taxon>Streptophyta</taxon>
        <taxon>Embryophyta</taxon>
        <taxon>Tracheophyta</taxon>
        <taxon>Spermatophyta</taxon>
        <taxon>Magnoliopsida</taxon>
        <taxon>eudicotyledons</taxon>
        <taxon>Gunneridae</taxon>
        <taxon>Pentapetalae</taxon>
        <taxon>rosids</taxon>
        <taxon>malvids</taxon>
        <taxon>Brassicales</taxon>
        <taxon>Brassicaceae</taxon>
        <taxon>Brassiceae</taxon>
        <taxon>Brassica</taxon>
    </lineage>
</organism>
<comment type="caution">
    <text evidence="1">The sequence shown here is derived from an EMBL/GenBank/DDBJ whole genome shotgun (WGS) entry which is preliminary data.</text>
</comment>
<dbReference type="Proteomes" id="UP000712281">
    <property type="component" value="Unassembled WGS sequence"/>
</dbReference>
<gene>
    <name evidence="2" type="ORF">F2Q68_00005400</name>
    <name evidence="1" type="ORF">F2Q70_00017428</name>
</gene>
<reference evidence="1" key="1">
    <citation type="submission" date="2019-12" db="EMBL/GenBank/DDBJ databases">
        <title>Genome sequencing and annotation of Brassica cretica.</title>
        <authorList>
            <person name="Studholme D.J."/>
            <person name="Sarris P.F."/>
        </authorList>
    </citation>
    <scope>NUCLEOTIDE SEQUENCE</scope>
    <source>
        <strain evidence="2">PFS-001/15</strain>
        <strain evidence="1">PFS-102/07</strain>
        <tissue evidence="1">Leaf</tissue>
    </source>
</reference>
<evidence type="ECO:0000313" key="1">
    <source>
        <dbReference type="EMBL" id="KAF2563678.1"/>
    </source>
</evidence>
<dbReference type="EMBL" id="QGKW02001660">
    <property type="protein sequence ID" value="KAF2577234.1"/>
    <property type="molecule type" value="Genomic_DNA"/>
</dbReference>
<accession>A0A3N6PVQ4</accession>
<protein>
    <submittedName>
        <fullName evidence="1">Uncharacterized protein</fullName>
    </submittedName>
</protein>
<proteinExistence type="predicted"/>
<evidence type="ECO:0000313" key="2">
    <source>
        <dbReference type="EMBL" id="KAF2577234.1"/>
    </source>
</evidence>
<sequence>MQGSGMDAGVGGRASLNRNLEPGVLPEAWIFFPTRLPLISRFRPRTRGITCALKSTRVAHSQQASPGQDIAPVILLSQRLPVEVHDLGCIPLDVKTYSWGSWPEVVLSWFAQDLMEKRSMLQGASTPACRWQVSWAWRE</sequence>
<name>A0A3N6PVQ4_BRACR</name>
<dbReference type="EMBL" id="QGKY02001250">
    <property type="protein sequence ID" value="KAF2563678.1"/>
    <property type="molecule type" value="Genomic_DNA"/>
</dbReference>
<dbReference type="AlphaFoldDB" id="A0A3N6PVQ4"/>